<name>A0ABS0DGN8_9NOCA</name>
<keyword evidence="4" id="KW-1185">Reference proteome</keyword>
<proteinExistence type="predicted"/>
<dbReference type="InterPro" id="IPR000160">
    <property type="entry name" value="GGDEF_dom"/>
</dbReference>
<dbReference type="Pfam" id="PF08448">
    <property type="entry name" value="PAS_4"/>
    <property type="match status" value="1"/>
</dbReference>
<dbReference type="PROSITE" id="PS50887">
    <property type="entry name" value="GGDEF"/>
    <property type="match status" value="1"/>
</dbReference>
<dbReference type="Gene3D" id="3.30.450.20">
    <property type="entry name" value="PAS domain"/>
    <property type="match status" value="2"/>
</dbReference>
<dbReference type="Pfam" id="PF13426">
    <property type="entry name" value="PAS_9"/>
    <property type="match status" value="1"/>
</dbReference>
<dbReference type="InterPro" id="IPR000014">
    <property type="entry name" value="PAS"/>
</dbReference>
<organism evidence="3 4">
    <name type="scientific">Nocardia higoensis</name>
    <dbReference type="NCBI Taxonomy" id="228599"/>
    <lineage>
        <taxon>Bacteria</taxon>
        <taxon>Bacillati</taxon>
        <taxon>Actinomycetota</taxon>
        <taxon>Actinomycetes</taxon>
        <taxon>Mycobacteriales</taxon>
        <taxon>Nocardiaceae</taxon>
        <taxon>Nocardia</taxon>
    </lineage>
</organism>
<dbReference type="PANTHER" id="PTHR44757">
    <property type="entry name" value="DIGUANYLATE CYCLASE DGCP"/>
    <property type="match status" value="1"/>
</dbReference>
<dbReference type="InterPro" id="IPR013656">
    <property type="entry name" value="PAS_4"/>
</dbReference>
<dbReference type="InterPro" id="IPR035965">
    <property type="entry name" value="PAS-like_dom_sf"/>
</dbReference>
<gene>
    <name evidence="3" type="ORF">IU449_24345</name>
</gene>
<dbReference type="InterPro" id="IPR043128">
    <property type="entry name" value="Rev_trsase/Diguanyl_cyclase"/>
</dbReference>
<dbReference type="SMART" id="SM00091">
    <property type="entry name" value="PAS"/>
    <property type="match status" value="2"/>
</dbReference>
<evidence type="ECO:0000313" key="3">
    <source>
        <dbReference type="EMBL" id="MBF6357639.1"/>
    </source>
</evidence>
<protein>
    <submittedName>
        <fullName evidence="3">Diguanylate cyclase</fullName>
    </submittedName>
</protein>
<feature type="domain" description="PAS" evidence="1">
    <location>
        <begin position="134"/>
        <end position="180"/>
    </location>
</feature>
<evidence type="ECO:0000259" key="2">
    <source>
        <dbReference type="PROSITE" id="PS50887"/>
    </source>
</evidence>
<dbReference type="RefSeq" id="WP_195004481.1">
    <property type="nucleotide sequence ID" value="NZ_JADLQN010000006.1"/>
</dbReference>
<dbReference type="CDD" id="cd01949">
    <property type="entry name" value="GGDEF"/>
    <property type="match status" value="1"/>
</dbReference>
<sequence length="421" mass="45708">MARDITVADTATPGGTAVAQLAQRYCALVEHSPDAICVLEEGSIAYLNPAGMRLFAAGSDVLGRPLSDFLSPAEPAPAVRPNRRTPATLVRPDGARIPVETATVLTVWQGRDAYQVVLHDLSAQHAAEAARRRMEQHFAAVVSQLEEGVVVMTRDGCIESINPAALRLLGCEGADLVGRSYQALSLRMVDADGAPLPPAAHPMVRTVHTGEPTTGFVFGIEGHHRGRRWLAGNCRPLDPADPYSAVVASFTDITDNRDRHRKLRYQATHDDLTGLKNRATILARLEHALADPAHEEISAVLFVDLDRFKSVNDRLGHLTGDEVLRIIARRLRRAVADGDLIGRLGGDEFLILLRGPGRDPAAVTERLHAVVAEPIRLPRHRLELRVSIGTTRLCPADPRSLTEVLHDADIAMYRQKAAASA</sequence>
<dbReference type="InterPro" id="IPR029787">
    <property type="entry name" value="Nucleotide_cyclase"/>
</dbReference>
<accession>A0ABS0DGN8</accession>
<dbReference type="SUPFAM" id="SSF55785">
    <property type="entry name" value="PYP-like sensor domain (PAS domain)"/>
    <property type="match status" value="2"/>
</dbReference>
<dbReference type="Gene3D" id="3.30.70.270">
    <property type="match status" value="1"/>
</dbReference>
<comment type="caution">
    <text evidence="3">The sequence shown here is derived from an EMBL/GenBank/DDBJ whole genome shotgun (WGS) entry which is preliminary data.</text>
</comment>
<dbReference type="NCBIfam" id="TIGR00229">
    <property type="entry name" value="sensory_box"/>
    <property type="match status" value="2"/>
</dbReference>
<feature type="domain" description="GGDEF" evidence="2">
    <location>
        <begin position="296"/>
        <end position="421"/>
    </location>
</feature>
<dbReference type="CDD" id="cd00130">
    <property type="entry name" value="PAS"/>
    <property type="match status" value="2"/>
</dbReference>
<dbReference type="Pfam" id="PF00990">
    <property type="entry name" value="GGDEF"/>
    <property type="match status" value="1"/>
</dbReference>
<dbReference type="SUPFAM" id="SSF55073">
    <property type="entry name" value="Nucleotide cyclase"/>
    <property type="match status" value="1"/>
</dbReference>
<reference evidence="3 4" key="1">
    <citation type="submission" date="2020-10" db="EMBL/GenBank/DDBJ databases">
        <title>Identification of Nocardia species via Next-generation sequencing and recognition of intraspecies genetic diversity.</title>
        <authorList>
            <person name="Li P."/>
            <person name="Li P."/>
            <person name="Lu B."/>
        </authorList>
    </citation>
    <scope>NUCLEOTIDE SEQUENCE [LARGE SCALE GENOMIC DNA]</scope>
    <source>
        <strain evidence="3 4">BJ06-0143</strain>
    </source>
</reference>
<dbReference type="EMBL" id="JADLQN010000006">
    <property type="protein sequence ID" value="MBF6357639.1"/>
    <property type="molecule type" value="Genomic_DNA"/>
</dbReference>
<evidence type="ECO:0000313" key="4">
    <source>
        <dbReference type="Proteomes" id="UP000707731"/>
    </source>
</evidence>
<dbReference type="SMART" id="SM00267">
    <property type="entry name" value="GGDEF"/>
    <property type="match status" value="1"/>
</dbReference>
<dbReference type="PROSITE" id="PS50112">
    <property type="entry name" value="PAS"/>
    <property type="match status" value="1"/>
</dbReference>
<dbReference type="PANTHER" id="PTHR44757:SF2">
    <property type="entry name" value="BIOFILM ARCHITECTURE MAINTENANCE PROTEIN MBAA"/>
    <property type="match status" value="1"/>
</dbReference>
<dbReference type="Proteomes" id="UP000707731">
    <property type="component" value="Unassembled WGS sequence"/>
</dbReference>
<dbReference type="InterPro" id="IPR052155">
    <property type="entry name" value="Biofilm_reg_signaling"/>
</dbReference>
<dbReference type="NCBIfam" id="TIGR00254">
    <property type="entry name" value="GGDEF"/>
    <property type="match status" value="1"/>
</dbReference>
<evidence type="ECO:0000259" key="1">
    <source>
        <dbReference type="PROSITE" id="PS50112"/>
    </source>
</evidence>